<dbReference type="RefSeq" id="WP_171596550.1">
    <property type="nucleotide sequence ID" value="NZ_RZNH01000031.1"/>
</dbReference>
<dbReference type="Gene3D" id="3.40.720.10">
    <property type="entry name" value="Alkaline Phosphatase, subunit A"/>
    <property type="match status" value="1"/>
</dbReference>
<evidence type="ECO:0000256" key="4">
    <source>
        <dbReference type="ARBA" id="ARBA00022837"/>
    </source>
</evidence>
<evidence type="ECO:0000313" key="8">
    <source>
        <dbReference type="Proteomes" id="UP000732105"/>
    </source>
</evidence>
<dbReference type="InterPro" id="IPR024607">
    <property type="entry name" value="Sulfatase_CS"/>
</dbReference>
<comment type="caution">
    <text evidence="7">The sequence shown here is derived from an EMBL/GenBank/DDBJ whole genome shotgun (WGS) entry which is preliminary data.</text>
</comment>
<dbReference type="PANTHER" id="PTHR42693:SF33">
    <property type="entry name" value="ARYLSULFATASE"/>
    <property type="match status" value="1"/>
</dbReference>
<dbReference type="InterPro" id="IPR017850">
    <property type="entry name" value="Alkaline_phosphatase_core_sf"/>
</dbReference>
<name>A0ABX1WYR5_9BACT</name>
<evidence type="ECO:0000259" key="6">
    <source>
        <dbReference type="Pfam" id="PF00884"/>
    </source>
</evidence>
<keyword evidence="4" id="KW-0106">Calcium</keyword>
<keyword evidence="2" id="KW-0479">Metal-binding</keyword>
<dbReference type="PROSITE" id="PS00523">
    <property type="entry name" value="SULFATASE_1"/>
    <property type="match status" value="1"/>
</dbReference>
<keyword evidence="3" id="KW-0378">Hydrolase</keyword>
<feature type="signal peptide" evidence="5">
    <location>
        <begin position="1"/>
        <end position="20"/>
    </location>
</feature>
<dbReference type="InterPro" id="IPR050738">
    <property type="entry name" value="Sulfatase"/>
</dbReference>
<dbReference type="InterPro" id="IPR000917">
    <property type="entry name" value="Sulfatase_N"/>
</dbReference>
<keyword evidence="5" id="KW-0732">Signal</keyword>
<evidence type="ECO:0000313" key="7">
    <source>
        <dbReference type="EMBL" id="NOU61288.1"/>
    </source>
</evidence>
<evidence type="ECO:0000256" key="5">
    <source>
        <dbReference type="SAM" id="SignalP"/>
    </source>
</evidence>
<accession>A0ABX1WYR5</accession>
<dbReference type="PANTHER" id="PTHR42693">
    <property type="entry name" value="ARYLSULFATASE FAMILY MEMBER"/>
    <property type="match status" value="1"/>
</dbReference>
<dbReference type="SUPFAM" id="SSF53649">
    <property type="entry name" value="Alkaline phosphatase-like"/>
    <property type="match status" value="1"/>
</dbReference>
<proteinExistence type="inferred from homology"/>
<dbReference type="Pfam" id="PF00884">
    <property type="entry name" value="Sulfatase"/>
    <property type="match status" value="1"/>
</dbReference>
<sequence length="445" mass="50666">MKFRKLLTIALLLISGALIAQTKPNVVIIYTDDQGSRDLQSYGATDLITPNMDKIVNGGVRFTQFYAQAICSPSRASLLTGKNPQHAGVPGNIPSVPVTSKGLKGEQYTMAEMFKDAGYQTVHIGKWHLGDQEGMLPNEQGFDYSFGHHVGCIDNFSHFYYWRGPNRHDLYRNGKEVFYDGQFFPDLMLKEAKSFLDNMEDKPFFMFYAMNSPHYPYQGTLEWLNYYREKGVVYPRDLYAAFLSTHDEIIGDLLKKLEDLKLMENTIIVFQSDNGHSTEERAHHGGGNAGPYRGAKQCLFEGGIRVPAAIAWKNKLPAGQVRDQFAVNADWMPTLAELCGIQLDTETLDGKSLIPVINNSQSETMHRDGYCWQLNDMWVARKGKWKLIGNPYDTSMRDYKFTVDRWLVNLEKDPGETTNLAEKYPKVLAELEKQFSDWQENNKSN</sequence>
<comment type="similarity">
    <text evidence="1">Belongs to the sulfatase family.</text>
</comment>
<dbReference type="PROSITE" id="PS00149">
    <property type="entry name" value="SULFATASE_2"/>
    <property type="match status" value="1"/>
</dbReference>
<dbReference type="Gene3D" id="3.30.1120.10">
    <property type="match status" value="1"/>
</dbReference>
<evidence type="ECO:0000256" key="3">
    <source>
        <dbReference type="ARBA" id="ARBA00022801"/>
    </source>
</evidence>
<evidence type="ECO:0000256" key="1">
    <source>
        <dbReference type="ARBA" id="ARBA00008779"/>
    </source>
</evidence>
<reference evidence="7 8" key="1">
    <citation type="submission" date="2018-12" db="EMBL/GenBank/DDBJ databases">
        <title>Marinifilum JC070 sp. nov., a marine bacterium isolated from Yongle Blue Hole in the South China Sea.</title>
        <authorList>
            <person name="Fu T."/>
        </authorList>
    </citation>
    <scope>NUCLEOTIDE SEQUENCE [LARGE SCALE GENOMIC DNA]</scope>
    <source>
        <strain evidence="7 8">JC070</strain>
    </source>
</reference>
<keyword evidence="8" id="KW-1185">Reference proteome</keyword>
<organism evidence="7 8">
    <name type="scientific">Marinifilum caeruleilacunae</name>
    <dbReference type="NCBI Taxonomy" id="2499076"/>
    <lineage>
        <taxon>Bacteria</taxon>
        <taxon>Pseudomonadati</taxon>
        <taxon>Bacteroidota</taxon>
        <taxon>Bacteroidia</taxon>
        <taxon>Marinilabiliales</taxon>
        <taxon>Marinifilaceae</taxon>
    </lineage>
</organism>
<dbReference type="EMBL" id="RZNH01000031">
    <property type="protein sequence ID" value="NOU61288.1"/>
    <property type="molecule type" value="Genomic_DNA"/>
</dbReference>
<feature type="domain" description="Sulfatase N-terminal" evidence="6">
    <location>
        <begin position="24"/>
        <end position="341"/>
    </location>
</feature>
<protein>
    <submittedName>
        <fullName evidence="7">Sulfatase</fullName>
    </submittedName>
</protein>
<dbReference type="Proteomes" id="UP000732105">
    <property type="component" value="Unassembled WGS sequence"/>
</dbReference>
<gene>
    <name evidence="7" type="ORF">ELS83_15890</name>
</gene>
<feature type="chain" id="PRO_5047386665" evidence="5">
    <location>
        <begin position="21"/>
        <end position="445"/>
    </location>
</feature>
<evidence type="ECO:0000256" key="2">
    <source>
        <dbReference type="ARBA" id="ARBA00022723"/>
    </source>
</evidence>